<evidence type="ECO:0000313" key="2">
    <source>
        <dbReference type="EMBL" id="ALZ85308.1"/>
    </source>
</evidence>
<gene>
    <name evidence="2" type="ORF">APT59_14300</name>
</gene>
<evidence type="ECO:0000313" key="3">
    <source>
        <dbReference type="Proteomes" id="UP000064137"/>
    </source>
</evidence>
<dbReference type="Proteomes" id="UP000064137">
    <property type="component" value="Chromosome"/>
</dbReference>
<dbReference type="PANTHER" id="PTHR38444:SF1">
    <property type="entry name" value="ENTEROBACTIN BIOSYNTHESIS PROTEIN YBDZ"/>
    <property type="match status" value="1"/>
</dbReference>
<dbReference type="InterPro" id="IPR005153">
    <property type="entry name" value="MbtH-like_dom"/>
</dbReference>
<accession>A0A0U4WLI3</accession>
<dbReference type="InterPro" id="IPR037407">
    <property type="entry name" value="MLP_fam"/>
</dbReference>
<protein>
    <submittedName>
        <fullName evidence="2">Antibiotic synthesis protein MbtH</fullName>
    </submittedName>
</protein>
<dbReference type="EMBL" id="CP013987">
    <property type="protein sequence ID" value="ALZ85308.1"/>
    <property type="molecule type" value="Genomic_DNA"/>
</dbReference>
<feature type="domain" description="MbtH-like" evidence="1">
    <location>
        <begin position="5"/>
        <end position="55"/>
    </location>
</feature>
<dbReference type="OrthoDB" id="7584480at2"/>
<dbReference type="PANTHER" id="PTHR38444">
    <property type="entry name" value="ENTEROBACTIN BIOSYNTHESIS PROTEIN YBDZ"/>
    <property type="match status" value="1"/>
</dbReference>
<evidence type="ECO:0000259" key="1">
    <source>
        <dbReference type="SMART" id="SM00923"/>
    </source>
</evidence>
<dbReference type="KEGG" id="por:APT59_14300"/>
<sequence length="68" mass="7578">MDALNPFDDPAQVLLILRNARGQCSLWPEAMTVPSGWEPVFGPALRAACDDWLASHWRDIRPAASLLF</sequence>
<dbReference type="InterPro" id="IPR038020">
    <property type="entry name" value="MbtH-like_sf"/>
</dbReference>
<dbReference type="RefSeq" id="WP_059315473.1">
    <property type="nucleotide sequence ID" value="NZ_CP013987.1"/>
</dbReference>
<dbReference type="AlphaFoldDB" id="A0A0U4WLI3"/>
<dbReference type="Gene3D" id="3.90.820.10">
    <property type="entry name" value="Structural Genomics, Unknown Function 30-nov-00 1gh9 Mol_id"/>
    <property type="match status" value="1"/>
</dbReference>
<name>A0A0U4WLI3_9PSED</name>
<proteinExistence type="predicted"/>
<organism evidence="2 3">
    <name type="scientific">Pseudomonas oryzihabitans</name>
    <dbReference type="NCBI Taxonomy" id="47885"/>
    <lineage>
        <taxon>Bacteria</taxon>
        <taxon>Pseudomonadati</taxon>
        <taxon>Pseudomonadota</taxon>
        <taxon>Gammaproteobacteria</taxon>
        <taxon>Pseudomonadales</taxon>
        <taxon>Pseudomonadaceae</taxon>
        <taxon>Pseudomonas</taxon>
    </lineage>
</organism>
<dbReference type="SUPFAM" id="SSF160582">
    <property type="entry name" value="MbtH-like"/>
    <property type="match status" value="1"/>
</dbReference>
<dbReference type="SMART" id="SM00923">
    <property type="entry name" value="MbtH"/>
    <property type="match status" value="1"/>
</dbReference>
<dbReference type="GO" id="GO:0019290">
    <property type="term" value="P:siderophore biosynthetic process"/>
    <property type="evidence" value="ECO:0007669"/>
    <property type="project" value="TreeGrafter"/>
</dbReference>
<reference evidence="2 3" key="1">
    <citation type="submission" date="2016-01" db="EMBL/GenBank/DDBJ databases">
        <title>Annotation of Pseudomonas oryzihabitans USDA-ARS-USMARC-56511.</title>
        <authorList>
            <person name="Harhay G.P."/>
            <person name="Harhay D.M."/>
            <person name="Smith T.P.L."/>
            <person name="Bono J.L."/>
            <person name="Heaton M.P."/>
            <person name="Clawson M.L."/>
            <person name="Chitko-Mckown C.G."/>
            <person name="Capik S.F."/>
            <person name="DeDonder K.D."/>
            <person name="Apley M.D."/>
            <person name="Lubbers B.V."/>
            <person name="White B.J."/>
            <person name="Larson R.L."/>
        </authorList>
    </citation>
    <scope>NUCLEOTIDE SEQUENCE [LARGE SCALE GENOMIC DNA]</scope>
    <source>
        <strain evidence="2 3">USDA-ARS-USMARC-56511</strain>
    </source>
</reference>
<dbReference type="GO" id="GO:0005829">
    <property type="term" value="C:cytosol"/>
    <property type="evidence" value="ECO:0007669"/>
    <property type="project" value="TreeGrafter"/>
</dbReference>
<dbReference type="Pfam" id="PF03621">
    <property type="entry name" value="MbtH"/>
    <property type="match status" value="1"/>
</dbReference>